<evidence type="ECO:0000313" key="2">
    <source>
        <dbReference type="Proteomes" id="UP000821845"/>
    </source>
</evidence>
<reference evidence="1" key="1">
    <citation type="submission" date="2020-05" db="EMBL/GenBank/DDBJ databases">
        <title>Large-scale comparative analyses of tick genomes elucidate their genetic diversity and vector capacities.</title>
        <authorList>
            <person name="Jia N."/>
            <person name="Wang J."/>
            <person name="Shi W."/>
            <person name="Du L."/>
            <person name="Sun Y."/>
            <person name="Zhan W."/>
            <person name="Jiang J."/>
            <person name="Wang Q."/>
            <person name="Zhang B."/>
            <person name="Ji P."/>
            <person name="Sakyi L.B."/>
            <person name="Cui X."/>
            <person name="Yuan T."/>
            <person name="Jiang B."/>
            <person name="Yang W."/>
            <person name="Lam T.T.-Y."/>
            <person name="Chang Q."/>
            <person name="Ding S."/>
            <person name="Wang X."/>
            <person name="Zhu J."/>
            <person name="Ruan X."/>
            <person name="Zhao L."/>
            <person name="Wei J."/>
            <person name="Que T."/>
            <person name="Du C."/>
            <person name="Cheng J."/>
            <person name="Dai P."/>
            <person name="Han X."/>
            <person name="Huang E."/>
            <person name="Gao Y."/>
            <person name="Liu J."/>
            <person name="Shao H."/>
            <person name="Ye R."/>
            <person name="Li L."/>
            <person name="Wei W."/>
            <person name="Wang X."/>
            <person name="Wang C."/>
            <person name="Yang T."/>
            <person name="Huo Q."/>
            <person name="Li W."/>
            <person name="Guo W."/>
            <person name="Chen H."/>
            <person name="Zhou L."/>
            <person name="Ni X."/>
            <person name="Tian J."/>
            <person name="Zhou Y."/>
            <person name="Sheng Y."/>
            <person name="Liu T."/>
            <person name="Pan Y."/>
            <person name="Xia L."/>
            <person name="Li J."/>
            <person name="Zhao F."/>
            <person name="Cao W."/>
        </authorList>
    </citation>
    <scope>NUCLEOTIDE SEQUENCE</scope>
    <source>
        <strain evidence="1">Hyas-2018</strain>
    </source>
</reference>
<accession>A0ACB7TAD3</accession>
<proteinExistence type="predicted"/>
<name>A0ACB7TAD3_HYAAI</name>
<sequence length="100" mass="10646">MLSPRLTYERIEKDFKPTSIAGSGHPGYSDQVIQTDQAQANGQPAPPCPGPDRCQSAPFAGPASLATLSITALFRVSQPVSAEAVYPGRRCAYQSRPTVL</sequence>
<protein>
    <submittedName>
        <fullName evidence="1">Uncharacterized protein</fullName>
    </submittedName>
</protein>
<evidence type="ECO:0000313" key="1">
    <source>
        <dbReference type="EMBL" id="KAH6944086.1"/>
    </source>
</evidence>
<keyword evidence="2" id="KW-1185">Reference proteome</keyword>
<gene>
    <name evidence="1" type="ORF">HPB50_001902</name>
</gene>
<dbReference type="EMBL" id="CM023481">
    <property type="protein sequence ID" value="KAH6944086.1"/>
    <property type="molecule type" value="Genomic_DNA"/>
</dbReference>
<dbReference type="Proteomes" id="UP000821845">
    <property type="component" value="Chromosome 1"/>
</dbReference>
<comment type="caution">
    <text evidence="1">The sequence shown here is derived from an EMBL/GenBank/DDBJ whole genome shotgun (WGS) entry which is preliminary data.</text>
</comment>
<organism evidence="1 2">
    <name type="scientific">Hyalomma asiaticum</name>
    <name type="common">Tick</name>
    <dbReference type="NCBI Taxonomy" id="266040"/>
    <lineage>
        <taxon>Eukaryota</taxon>
        <taxon>Metazoa</taxon>
        <taxon>Ecdysozoa</taxon>
        <taxon>Arthropoda</taxon>
        <taxon>Chelicerata</taxon>
        <taxon>Arachnida</taxon>
        <taxon>Acari</taxon>
        <taxon>Parasitiformes</taxon>
        <taxon>Ixodida</taxon>
        <taxon>Ixodoidea</taxon>
        <taxon>Ixodidae</taxon>
        <taxon>Hyalomminae</taxon>
        <taxon>Hyalomma</taxon>
    </lineage>
</organism>